<dbReference type="Gene3D" id="2.20.25.420">
    <property type="entry name" value="ZPR1, zinc finger domain"/>
    <property type="match status" value="2"/>
</dbReference>
<dbReference type="InterPro" id="IPR004457">
    <property type="entry name" value="Znf_ZPR1"/>
</dbReference>
<reference evidence="6 7" key="1">
    <citation type="submission" date="2022-07" db="EMBL/GenBank/DDBJ databases">
        <title>Genome-wide signatures of adaptation to extreme environments.</title>
        <authorList>
            <person name="Cho C.H."/>
            <person name="Yoon H.S."/>
        </authorList>
    </citation>
    <scope>NUCLEOTIDE SEQUENCE [LARGE SCALE GENOMIC DNA]</scope>
    <source>
        <strain evidence="6 7">108.79 E11</strain>
    </source>
</reference>
<dbReference type="EMBL" id="JANCYU010000034">
    <property type="protein sequence ID" value="KAK4525898.1"/>
    <property type="molecule type" value="Genomic_DNA"/>
</dbReference>
<dbReference type="Pfam" id="PF22794">
    <property type="entry name" value="jr-ZPR1"/>
    <property type="match status" value="2"/>
</dbReference>
<evidence type="ECO:0000256" key="4">
    <source>
        <dbReference type="ARBA" id="ARBA00022833"/>
    </source>
</evidence>
<feature type="domain" description="Zinc finger ZPR1-type" evidence="5">
    <location>
        <begin position="274"/>
        <end position="444"/>
    </location>
</feature>
<dbReference type="GO" id="GO:0005634">
    <property type="term" value="C:nucleus"/>
    <property type="evidence" value="ECO:0007669"/>
    <property type="project" value="TreeGrafter"/>
</dbReference>
<comment type="similarity">
    <text evidence="1">Belongs to the ZPR1 family.</text>
</comment>
<gene>
    <name evidence="6" type="ORF">GAYE_SCF17G3807</name>
</gene>
<sequence length="479" mass="54793">MSTDDPSSNPQDNYYQDDTLPERWELESLCMQCGQQGITKCLVRDIPFFQRVICMSFDCPHCGNHNNQVTCANDLETHGIRWTLHVTSEQDWKRQVWISDYATIRIPKIELEIPPPSSSMTSNGHSSLPDHAFSSGRITTVEGIWLRAVEDLQSQTDDKNEALKSYLEHRLLPLRQDTDFVVELEDPSGMSRIEWRVSEDIGEPGMWISKAPEMDQQLQMTRFVRSKEQNEWLGLTRQEEATTNDVDDASCAENPCMDNETSAIGKDEVIKLPSSCPCCGYPGENRIHCTDIPHFKQVVIIAFTCVRCGYKTNQVQSGLVGIEEKGKRIVLHCKTWDDLSRSVLLSDTCHIQIPELSLQVEGSSFRSKWTTVEGVVRDIVDHIQSQYSYYVSGEGDSVDNKEQREKWQVFLQRLKSLVPEEQEQSHIDFTLVLDDPAGNSFIQNIYAPEQDPQMEIETYERTKEMNEALGYFVEEQASE</sequence>
<dbReference type="InterPro" id="IPR042452">
    <property type="entry name" value="ZPR1_Znf1/2"/>
</dbReference>
<dbReference type="PANTHER" id="PTHR10876">
    <property type="entry name" value="ZINC FINGER PROTEIN ZPR1"/>
    <property type="match status" value="1"/>
</dbReference>
<evidence type="ECO:0000256" key="3">
    <source>
        <dbReference type="ARBA" id="ARBA00022771"/>
    </source>
</evidence>
<keyword evidence="3" id="KW-0863">Zinc-finger</keyword>
<feature type="domain" description="Zinc finger ZPR1-type" evidence="5">
    <location>
        <begin position="28"/>
        <end position="195"/>
    </location>
</feature>
<organism evidence="6 7">
    <name type="scientific">Galdieria yellowstonensis</name>
    <dbReference type="NCBI Taxonomy" id="3028027"/>
    <lineage>
        <taxon>Eukaryota</taxon>
        <taxon>Rhodophyta</taxon>
        <taxon>Bangiophyceae</taxon>
        <taxon>Galdieriales</taxon>
        <taxon>Galdieriaceae</taxon>
        <taxon>Galdieria</taxon>
    </lineage>
</organism>
<dbReference type="Pfam" id="PF03367">
    <property type="entry name" value="Zn_ribbon_ZPR1"/>
    <property type="match status" value="2"/>
</dbReference>
<dbReference type="InterPro" id="IPR040141">
    <property type="entry name" value="ZPR1"/>
</dbReference>
<name>A0AAV9IF65_9RHOD</name>
<keyword evidence="7" id="KW-1185">Reference proteome</keyword>
<dbReference type="InterPro" id="IPR042451">
    <property type="entry name" value="ZPR1_A/B_dom"/>
</dbReference>
<evidence type="ECO:0000313" key="6">
    <source>
        <dbReference type="EMBL" id="KAK4525898.1"/>
    </source>
</evidence>
<evidence type="ECO:0000256" key="1">
    <source>
        <dbReference type="ARBA" id="ARBA00008354"/>
    </source>
</evidence>
<dbReference type="GO" id="GO:0008270">
    <property type="term" value="F:zinc ion binding"/>
    <property type="evidence" value="ECO:0007669"/>
    <property type="project" value="UniProtKB-KW"/>
</dbReference>
<keyword evidence="2" id="KW-0479">Metal-binding</keyword>
<dbReference type="SMART" id="SM00709">
    <property type="entry name" value="Zpr1"/>
    <property type="match status" value="2"/>
</dbReference>
<dbReference type="NCBIfam" id="TIGR00310">
    <property type="entry name" value="ZPR1_znf"/>
    <property type="match status" value="1"/>
</dbReference>
<accession>A0AAV9IF65</accession>
<dbReference type="AlphaFoldDB" id="A0AAV9IF65"/>
<dbReference type="Proteomes" id="UP001300502">
    <property type="component" value="Unassembled WGS sequence"/>
</dbReference>
<dbReference type="Gene3D" id="2.60.120.1040">
    <property type="entry name" value="ZPR1, A/B domain"/>
    <property type="match status" value="2"/>
</dbReference>
<proteinExistence type="inferred from homology"/>
<dbReference type="PANTHER" id="PTHR10876:SF0">
    <property type="entry name" value="ZINC FINGER PROTEIN ZPR1"/>
    <property type="match status" value="1"/>
</dbReference>
<evidence type="ECO:0000313" key="7">
    <source>
        <dbReference type="Proteomes" id="UP001300502"/>
    </source>
</evidence>
<protein>
    <recommendedName>
        <fullName evidence="5">Zinc finger ZPR1-type domain-containing protein</fullName>
    </recommendedName>
</protein>
<keyword evidence="4" id="KW-0862">Zinc</keyword>
<comment type="caution">
    <text evidence="6">The sequence shown here is derived from an EMBL/GenBank/DDBJ whole genome shotgun (WGS) entry which is preliminary data.</text>
</comment>
<evidence type="ECO:0000256" key="2">
    <source>
        <dbReference type="ARBA" id="ARBA00022723"/>
    </source>
</evidence>
<dbReference type="InterPro" id="IPR056180">
    <property type="entry name" value="ZPR1_jr_dom"/>
</dbReference>
<evidence type="ECO:0000259" key="5">
    <source>
        <dbReference type="SMART" id="SM00709"/>
    </source>
</evidence>